<feature type="compositionally biased region" description="Low complexity" evidence="1">
    <location>
        <begin position="45"/>
        <end position="63"/>
    </location>
</feature>
<evidence type="ECO:0000256" key="1">
    <source>
        <dbReference type="SAM" id="MobiDB-lite"/>
    </source>
</evidence>
<feature type="region of interest" description="Disordered" evidence="1">
    <location>
        <begin position="1"/>
        <end position="86"/>
    </location>
</feature>
<evidence type="ECO:0000313" key="2">
    <source>
        <dbReference type="EMBL" id="CAK0862666.1"/>
    </source>
</evidence>
<dbReference type="Proteomes" id="UP001189429">
    <property type="component" value="Unassembled WGS sequence"/>
</dbReference>
<protein>
    <submittedName>
        <fullName evidence="2">Uncharacterized protein</fullName>
    </submittedName>
</protein>
<feature type="compositionally biased region" description="Low complexity" evidence="1">
    <location>
        <begin position="20"/>
        <end position="29"/>
    </location>
</feature>
<accession>A0ABN9URM2</accession>
<dbReference type="EMBL" id="CAUYUJ010016182">
    <property type="protein sequence ID" value="CAK0862666.1"/>
    <property type="molecule type" value="Genomic_DNA"/>
</dbReference>
<gene>
    <name evidence="2" type="ORF">PCOR1329_LOCUS51016</name>
</gene>
<name>A0ABN9URM2_9DINO</name>
<proteinExistence type="predicted"/>
<reference evidence="2" key="1">
    <citation type="submission" date="2023-10" db="EMBL/GenBank/DDBJ databases">
        <authorList>
            <person name="Chen Y."/>
            <person name="Shah S."/>
            <person name="Dougan E. K."/>
            <person name="Thang M."/>
            <person name="Chan C."/>
        </authorList>
    </citation>
    <scope>NUCLEOTIDE SEQUENCE [LARGE SCALE GENOMIC DNA]</scope>
</reference>
<keyword evidence="3" id="KW-1185">Reference proteome</keyword>
<evidence type="ECO:0000313" key="3">
    <source>
        <dbReference type="Proteomes" id="UP001189429"/>
    </source>
</evidence>
<sequence length="344" mass="35366">RQPRPLAAGPSGPGPPPPAGRRGAPTRPASCPATARRPVVARGTALPPSRVAAAAPASPMLVRPHWSPEPAALAPAAPPAAQATATPAMPPTAAAVVMLAPTSAARVASQTFYAALPLPMPQQPPAQPSPRGPPRQWQEIALSPSQSAGHRAVGSITLWSPLPEQRGEEQPGGRHPGAQAEAEPTAPPRPLLRRPGQARGAGVEAYSICSSGSEGAGEPPPTAMELGLEAAASASFSPRGYEGPPDCSPKRHTAPPAVQHAAAKARQACGRRARAAGSGRLGGRAWSAHQDRPVPPSSASWDWPLSRGEKKARVDMIDRSMLRADCRALAGKLRRSLGTDRAAL</sequence>
<organism evidence="2 3">
    <name type="scientific">Prorocentrum cordatum</name>
    <dbReference type="NCBI Taxonomy" id="2364126"/>
    <lineage>
        <taxon>Eukaryota</taxon>
        <taxon>Sar</taxon>
        <taxon>Alveolata</taxon>
        <taxon>Dinophyceae</taxon>
        <taxon>Prorocentrales</taxon>
        <taxon>Prorocentraceae</taxon>
        <taxon>Prorocentrum</taxon>
    </lineage>
</organism>
<comment type="caution">
    <text evidence="2">The sequence shown here is derived from an EMBL/GenBank/DDBJ whole genome shotgun (WGS) entry which is preliminary data.</text>
</comment>
<feature type="compositionally biased region" description="Pro residues" evidence="1">
    <location>
        <begin position="118"/>
        <end position="133"/>
    </location>
</feature>
<feature type="region of interest" description="Disordered" evidence="1">
    <location>
        <begin position="117"/>
        <end position="304"/>
    </location>
</feature>
<feature type="compositionally biased region" description="Low complexity" evidence="1">
    <location>
        <begin position="70"/>
        <end position="86"/>
    </location>
</feature>
<feature type="compositionally biased region" description="Low complexity" evidence="1">
    <location>
        <begin position="1"/>
        <end position="10"/>
    </location>
</feature>
<feature type="non-terminal residue" evidence="2">
    <location>
        <position position="1"/>
    </location>
</feature>